<evidence type="ECO:0000313" key="5">
    <source>
        <dbReference type="Proteomes" id="UP000310189"/>
    </source>
</evidence>
<comment type="caution">
    <text evidence="4">The sequence shown here is derived from an EMBL/GenBank/DDBJ whole genome shotgun (WGS) entry which is preliminary data.</text>
</comment>
<name>A0A4T0FUY9_9BASI</name>
<dbReference type="AlphaFoldDB" id="A0A4T0FUY9"/>
<feature type="domain" description="DUF6533" evidence="3">
    <location>
        <begin position="23"/>
        <end position="65"/>
    </location>
</feature>
<dbReference type="Pfam" id="PF20151">
    <property type="entry name" value="DUF6533"/>
    <property type="match status" value="1"/>
</dbReference>
<dbReference type="InterPro" id="IPR045340">
    <property type="entry name" value="DUF6533"/>
</dbReference>
<keyword evidence="2" id="KW-1133">Transmembrane helix</keyword>
<feature type="region of interest" description="Disordered" evidence="1">
    <location>
        <begin position="347"/>
        <end position="380"/>
    </location>
</feature>
<sequence length="397" mass="44478">MAEPVPHALDLARFQITALRAYNVASLAILLWDYLTTVHLEYRRIWKAPWSTVKVLYFITRYSSIVTVTLITFGFHYQYLSEEQCETYSKLEPALCVITVISTETILLIRVWALWGKKLYVLIPLLFCLLVEAAIMFAAAALYVPVQFPPGLGQLEQGCISTGTHPLTTAYWIVPLIFDAIVVAMTVIKLSLNRAHSRSKIAKVFLRDGLLYFSIIFGINLINMVVSGTFAEEVLELTHRQFYLATPENIKAANSTLAIALTAIMGCRLVLSLRALDDTTGGSSTSRDRSNSRTPGPVVTIGGTNRRGNISQPQTTTFGSYKMNEFSTDFVGTLADVNEEQLNNHGQASYNTEDKDDESLYRSEQPQPGNGGRNAYNPFDPVRIQVEHQSEYEMFYK</sequence>
<protein>
    <recommendedName>
        <fullName evidence="3">DUF6533 domain-containing protein</fullName>
    </recommendedName>
</protein>
<accession>A0A4T0FUY9</accession>
<evidence type="ECO:0000313" key="4">
    <source>
        <dbReference type="EMBL" id="TIA92381.1"/>
    </source>
</evidence>
<dbReference type="OrthoDB" id="3353364at2759"/>
<feature type="transmembrane region" description="Helical" evidence="2">
    <location>
        <begin position="170"/>
        <end position="188"/>
    </location>
</feature>
<feature type="transmembrane region" description="Helical" evidence="2">
    <location>
        <begin position="12"/>
        <end position="35"/>
    </location>
</feature>
<keyword evidence="5" id="KW-1185">Reference proteome</keyword>
<feature type="transmembrane region" description="Helical" evidence="2">
    <location>
        <begin position="55"/>
        <end position="79"/>
    </location>
</feature>
<feature type="transmembrane region" description="Helical" evidence="2">
    <location>
        <begin position="209"/>
        <end position="230"/>
    </location>
</feature>
<feature type="transmembrane region" description="Helical" evidence="2">
    <location>
        <begin position="91"/>
        <end position="112"/>
    </location>
</feature>
<feature type="region of interest" description="Disordered" evidence="1">
    <location>
        <begin position="279"/>
        <end position="314"/>
    </location>
</feature>
<proteinExistence type="predicted"/>
<feature type="compositionally biased region" description="Polar residues" evidence="1">
    <location>
        <begin position="302"/>
        <end position="314"/>
    </location>
</feature>
<reference evidence="4 5" key="1">
    <citation type="submission" date="2019-03" db="EMBL/GenBank/DDBJ databases">
        <title>Sequencing 23 genomes of Wallemia ichthyophaga.</title>
        <authorList>
            <person name="Gostincar C."/>
        </authorList>
    </citation>
    <scope>NUCLEOTIDE SEQUENCE [LARGE SCALE GENOMIC DNA]</scope>
    <source>
        <strain evidence="4 5">EXF-5753</strain>
    </source>
</reference>
<evidence type="ECO:0000256" key="1">
    <source>
        <dbReference type="SAM" id="MobiDB-lite"/>
    </source>
</evidence>
<gene>
    <name evidence="4" type="ORF">E3P99_00681</name>
</gene>
<evidence type="ECO:0000256" key="2">
    <source>
        <dbReference type="SAM" id="Phobius"/>
    </source>
</evidence>
<keyword evidence="2" id="KW-0812">Transmembrane</keyword>
<organism evidence="4 5">
    <name type="scientific">Wallemia hederae</name>
    <dbReference type="NCBI Taxonomy" id="1540922"/>
    <lineage>
        <taxon>Eukaryota</taxon>
        <taxon>Fungi</taxon>
        <taxon>Dikarya</taxon>
        <taxon>Basidiomycota</taxon>
        <taxon>Wallemiomycotina</taxon>
        <taxon>Wallemiomycetes</taxon>
        <taxon>Wallemiales</taxon>
        <taxon>Wallemiaceae</taxon>
        <taxon>Wallemia</taxon>
    </lineage>
</organism>
<dbReference type="EMBL" id="SPNW01000007">
    <property type="protein sequence ID" value="TIA92381.1"/>
    <property type="molecule type" value="Genomic_DNA"/>
</dbReference>
<feature type="transmembrane region" description="Helical" evidence="2">
    <location>
        <begin position="119"/>
        <end position="144"/>
    </location>
</feature>
<keyword evidence="2" id="KW-0472">Membrane</keyword>
<dbReference type="Proteomes" id="UP000310189">
    <property type="component" value="Unassembled WGS sequence"/>
</dbReference>
<evidence type="ECO:0000259" key="3">
    <source>
        <dbReference type="Pfam" id="PF20151"/>
    </source>
</evidence>